<evidence type="ECO:0000313" key="1">
    <source>
        <dbReference type="EMBL" id="KAA6389422.1"/>
    </source>
</evidence>
<reference evidence="1 2" key="1">
    <citation type="submission" date="2019-03" db="EMBL/GenBank/DDBJ databases">
        <title>Single cell metagenomics reveals metabolic interactions within the superorganism composed of flagellate Streblomastix strix and complex community of Bacteroidetes bacteria on its surface.</title>
        <authorList>
            <person name="Treitli S.C."/>
            <person name="Kolisko M."/>
            <person name="Husnik F."/>
            <person name="Keeling P."/>
            <person name="Hampl V."/>
        </authorList>
    </citation>
    <scope>NUCLEOTIDE SEQUENCE [LARGE SCALE GENOMIC DNA]</scope>
    <source>
        <strain evidence="1">ST1C</strain>
    </source>
</reference>
<dbReference type="EMBL" id="SNRW01003593">
    <property type="protein sequence ID" value="KAA6389422.1"/>
    <property type="molecule type" value="Genomic_DNA"/>
</dbReference>
<accession>A0A5J4W425</accession>
<gene>
    <name evidence="1" type="ORF">EZS28_015051</name>
</gene>
<name>A0A5J4W425_9EUKA</name>
<organism evidence="1 2">
    <name type="scientific">Streblomastix strix</name>
    <dbReference type="NCBI Taxonomy" id="222440"/>
    <lineage>
        <taxon>Eukaryota</taxon>
        <taxon>Metamonada</taxon>
        <taxon>Preaxostyla</taxon>
        <taxon>Oxymonadida</taxon>
        <taxon>Streblomastigidae</taxon>
        <taxon>Streblomastix</taxon>
    </lineage>
</organism>
<dbReference type="AlphaFoldDB" id="A0A5J4W425"/>
<dbReference type="Proteomes" id="UP000324800">
    <property type="component" value="Unassembled WGS sequence"/>
</dbReference>
<proteinExistence type="predicted"/>
<protein>
    <submittedName>
        <fullName evidence="1">Uncharacterized protein</fullName>
    </submittedName>
</protein>
<sequence>MLILVTFIENQLPTHFAAMITSGFVEHYGPLEINADIEGIIDDRQDSMVVDRIYSMVTEDCYDYTGVICTAGVDSLYSEDVIIFAQHCFVFIRNNGCFFSLLRISCDYTSGMVTSEKEPLHNLEISMNQGR</sequence>
<evidence type="ECO:0000313" key="2">
    <source>
        <dbReference type="Proteomes" id="UP000324800"/>
    </source>
</evidence>
<comment type="caution">
    <text evidence="1">The sequence shown here is derived from an EMBL/GenBank/DDBJ whole genome shotgun (WGS) entry which is preliminary data.</text>
</comment>